<dbReference type="Proteomes" id="UP000019116">
    <property type="component" value="Chromosome 3A"/>
</dbReference>
<keyword evidence="3" id="KW-0862">Zinc</keyword>
<dbReference type="Gramene" id="TraesSYM3A03G01334100.1">
    <property type="protein sequence ID" value="TraesSYM3A03G01334100.1"/>
    <property type="gene ID" value="TraesSYM3A03G01334100"/>
</dbReference>
<dbReference type="AlphaFoldDB" id="A0A3B6ECS6"/>
<dbReference type="Pfam" id="PF21361">
    <property type="entry name" value="Sina_ZnF"/>
    <property type="match status" value="1"/>
</dbReference>
<proteinExistence type="predicted"/>
<dbReference type="PANTHER" id="PTHR10315">
    <property type="entry name" value="E3 UBIQUITIN PROTEIN LIGASE SIAH"/>
    <property type="match status" value="1"/>
</dbReference>
<dbReference type="UniPathway" id="UPA00143"/>
<dbReference type="GO" id="GO:0016567">
    <property type="term" value="P:protein ubiquitination"/>
    <property type="evidence" value="ECO:0007669"/>
    <property type="project" value="UniProtKB-UniPathway"/>
</dbReference>
<dbReference type="Gramene" id="TraesLAC3A03G01257370.1">
    <property type="protein sequence ID" value="TraesLAC3A03G01257370.1"/>
    <property type="gene ID" value="TraesLAC3A03G01257370"/>
</dbReference>
<dbReference type="SUPFAM" id="SSF49599">
    <property type="entry name" value="TRAF domain-like"/>
    <property type="match status" value="1"/>
</dbReference>
<dbReference type="Gramene" id="TraesCS3A02G027900.1">
    <property type="protein sequence ID" value="TraesCS3A02G027900.1"/>
    <property type="gene ID" value="TraesCS3A02G027900"/>
</dbReference>
<evidence type="ECO:0000256" key="2">
    <source>
        <dbReference type="ARBA" id="ARBA00022771"/>
    </source>
</evidence>
<dbReference type="Gramene" id="TraesJAG3A03G01322720.1">
    <property type="protein sequence ID" value="TraesJAG3A03G01322720.1"/>
    <property type="gene ID" value="TraesJAG3A03G01322720"/>
</dbReference>
<evidence type="ECO:0000259" key="5">
    <source>
        <dbReference type="PROSITE" id="PS51081"/>
    </source>
</evidence>
<dbReference type="GO" id="GO:0061630">
    <property type="term" value="F:ubiquitin protein ligase activity"/>
    <property type="evidence" value="ECO:0000318"/>
    <property type="project" value="GO_Central"/>
</dbReference>
<name>A0A3B6ECS6_WHEAT</name>
<gene>
    <name evidence="6" type="primary">LOC123059871</name>
</gene>
<reference evidence="6" key="2">
    <citation type="submission" date="2018-10" db="UniProtKB">
        <authorList>
            <consortium name="EnsemblPlants"/>
        </authorList>
    </citation>
    <scope>IDENTIFICATION</scope>
</reference>
<dbReference type="Gene3D" id="3.30.40.10">
    <property type="entry name" value="Zinc/RING finger domain, C3HC4 (zinc finger)"/>
    <property type="match status" value="1"/>
</dbReference>
<evidence type="ECO:0000256" key="3">
    <source>
        <dbReference type="ARBA" id="ARBA00022833"/>
    </source>
</evidence>
<dbReference type="OMA" id="MCNDEPA"/>
<dbReference type="Gramene" id="TraesJUL3A03G01324360.1">
    <property type="protein sequence ID" value="TraesJUL3A03G01324360.1"/>
    <property type="gene ID" value="TraesJUL3A03G01324360"/>
</dbReference>
<evidence type="ECO:0000256" key="1">
    <source>
        <dbReference type="ARBA" id="ARBA00022723"/>
    </source>
</evidence>
<dbReference type="Gramene" id="TraesNOR3A03G01332760.1">
    <property type="protein sequence ID" value="TraesNOR3A03G01332760.1"/>
    <property type="gene ID" value="TraesNOR3A03G01332760"/>
</dbReference>
<sequence>MDKKAGAERASAEENCSGKKAKVMAEADAAMSKITLTLDPKLLECSGCCSPLVPPIFQCANGHITCLKCCADLKHSSCGLCALERTGCHAWGRILGGLTMPCSFHEHGCTETIRFTEKLAHEESCLHAPCHCPIAGCHPYHGRSLRDHINLEHATIQYTRITASSLSPLSMCNDEPARLVSLGSRAVFLLVVDRSIPSGRALSVIHLMSDPIEKEDFKYKIEVHTRIGILSVSGSETPSVRRLTKTYQAGASLFISDAVWSPQDSPVYLELK</sequence>
<dbReference type="InterPro" id="IPR013083">
    <property type="entry name" value="Znf_RING/FYVE/PHD"/>
</dbReference>
<evidence type="ECO:0000313" key="6">
    <source>
        <dbReference type="EnsemblPlants" id="TraesCS3A02G027900.1"/>
    </source>
</evidence>
<dbReference type="GO" id="GO:0008270">
    <property type="term" value="F:zinc ion binding"/>
    <property type="evidence" value="ECO:0007669"/>
    <property type="project" value="UniProtKB-KW"/>
</dbReference>
<dbReference type="PANTHER" id="PTHR10315:SF114">
    <property type="entry name" value="RING-TYPE E3 UBIQUITIN TRANSFERASE"/>
    <property type="match status" value="1"/>
</dbReference>
<dbReference type="InterPro" id="IPR013010">
    <property type="entry name" value="Znf_SIAH"/>
</dbReference>
<keyword evidence="7" id="KW-1185">Reference proteome</keyword>
<feature type="domain" description="SIAH-type" evidence="5">
    <location>
        <begin position="97"/>
        <end position="154"/>
    </location>
</feature>
<evidence type="ECO:0000256" key="4">
    <source>
        <dbReference type="PROSITE-ProRule" id="PRU00455"/>
    </source>
</evidence>
<dbReference type="STRING" id="4565.A0A3B6ECS6"/>
<dbReference type="GeneID" id="123059871"/>
<organism evidence="6">
    <name type="scientific">Triticum aestivum</name>
    <name type="common">Wheat</name>
    <dbReference type="NCBI Taxonomy" id="4565"/>
    <lineage>
        <taxon>Eukaryota</taxon>
        <taxon>Viridiplantae</taxon>
        <taxon>Streptophyta</taxon>
        <taxon>Embryophyta</taxon>
        <taxon>Tracheophyta</taxon>
        <taxon>Spermatophyta</taxon>
        <taxon>Magnoliopsida</taxon>
        <taxon>Liliopsida</taxon>
        <taxon>Poales</taxon>
        <taxon>Poaceae</taxon>
        <taxon>BOP clade</taxon>
        <taxon>Pooideae</taxon>
        <taxon>Triticodae</taxon>
        <taxon>Triticeae</taxon>
        <taxon>Triticinae</taxon>
        <taxon>Triticum</taxon>
    </lineage>
</organism>
<keyword evidence="2 4" id="KW-0863">Zinc-finger</keyword>
<keyword evidence="1" id="KW-0479">Metal-binding</keyword>
<reference evidence="6" key="1">
    <citation type="submission" date="2018-08" db="EMBL/GenBank/DDBJ databases">
        <authorList>
            <person name="Rossello M."/>
        </authorList>
    </citation>
    <scope>NUCLEOTIDE SEQUENCE [LARGE SCALE GENOMIC DNA]</scope>
    <source>
        <strain evidence="6">cv. Chinese Spring</strain>
    </source>
</reference>
<dbReference type="Gramene" id="TraesLDM3A03G01315910.1">
    <property type="protein sequence ID" value="TraesLDM3A03G01315910.1"/>
    <property type="gene ID" value="TraesLDM3A03G01315910"/>
</dbReference>
<dbReference type="OrthoDB" id="4788989at2759"/>
<dbReference type="Gramene" id="TraesCS3A03G0055800.1">
    <property type="protein sequence ID" value="TraesCS3A03G0055800.1.CDS"/>
    <property type="gene ID" value="TraesCS3A03G0055800"/>
</dbReference>
<accession>A0A3B6ECS6</accession>
<evidence type="ECO:0000313" key="7">
    <source>
        <dbReference type="Proteomes" id="UP000019116"/>
    </source>
</evidence>
<dbReference type="InterPro" id="IPR052088">
    <property type="entry name" value="E3_ubiquitin-ligase_SINA"/>
</dbReference>
<dbReference type="Gramene" id="TraesARI3A03G01332950.1">
    <property type="protein sequence ID" value="TraesARI3A03G01332950.1"/>
    <property type="gene ID" value="TraesARI3A03G01332950"/>
</dbReference>
<dbReference type="GO" id="GO:0005737">
    <property type="term" value="C:cytoplasm"/>
    <property type="evidence" value="ECO:0000318"/>
    <property type="project" value="GO_Central"/>
</dbReference>
<dbReference type="RefSeq" id="XP_044338339.1">
    <property type="nucleotide sequence ID" value="XM_044482404.1"/>
</dbReference>
<dbReference type="EnsemblPlants" id="TraesCS3A02G027900.1">
    <property type="protein sequence ID" value="TraesCS3A02G027900.1"/>
    <property type="gene ID" value="TraesCS3A02G027900"/>
</dbReference>
<protein>
    <submittedName>
        <fullName evidence="6">E3 ubiquitin-protein ligase</fullName>
    </submittedName>
</protein>
<dbReference type="PROSITE" id="PS51081">
    <property type="entry name" value="ZF_SIAH"/>
    <property type="match status" value="1"/>
</dbReference>